<feature type="domain" description="Polysaccharide chain length determinant N-terminal" evidence="17">
    <location>
        <begin position="14"/>
        <end position="105"/>
    </location>
</feature>
<dbReference type="Gene3D" id="3.40.50.300">
    <property type="entry name" value="P-loop containing nucleotide triphosphate hydrolases"/>
    <property type="match status" value="1"/>
</dbReference>
<keyword evidence="6" id="KW-0997">Cell inner membrane</keyword>
<dbReference type="PANTHER" id="PTHR32309">
    <property type="entry name" value="TYROSINE-PROTEIN KINASE"/>
    <property type="match status" value="1"/>
</dbReference>
<keyword evidence="14" id="KW-0829">Tyrosine-protein kinase</keyword>
<evidence type="ECO:0000256" key="15">
    <source>
        <dbReference type="ARBA" id="ARBA00051245"/>
    </source>
</evidence>
<evidence type="ECO:0000256" key="12">
    <source>
        <dbReference type="ARBA" id="ARBA00022989"/>
    </source>
</evidence>
<protein>
    <recommendedName>
        <fullName evidence="4">non-specific protein-tyrosine kinase</fullName>
        <ecNumber evidence="4">2.7.10.2</ecNumber>
    </recommendedName>
</protein>
<name>A0ABZ0TFT5_9SPHI</name>
<keyword evidence="10" id="KW-0418">Kinase</keyword>
<keyword evidence="12 16" id="KW-1133">Transmembrane helix</keyword>
<evidence type="ECO:0000259" key="19">
    <source>
        <dbReference type="Pfam" id="PF13807"/>
    </source>
</evidence>
<comment type="subcellular location">
    <subcellularLocation>
        <location evidence="1">Cell inner membrane</location>
        <topology evidence="1">Multi-pass membrane protein</topology>
    </subcellularLocation>
</comment>
<dbReference type="CDD" id="cd05387">
    <property type="entry name" value="BY-kinase"/>
    <property type="match status" value="1"/>
</dbReference>
<keyword evidence="9" id="KW-0547">Nucleotide-binding</keyword>
<keyword evidence="7 20" id="KW-0808">Transferase</keyword>
<evidence type="ECO:0000259" key="17">
    <source>
        <dbReference type="Pfam" id="PF02706"/>
    </source>
</evidence>
<evidence type="ECO:0000313" key="20">
    <source>
        <dbReference type="EMBL" id="WPU91629.1"/>
    </source>
</evidence>
<dbReference type="RefSeq" id="WP_321560795.1">
    <property type="nucleotide sequence ID" value="NZ_CP139558.1"/>
</dbReference>
<evidence type="ECO:0000256" key="1">
    <source>
        <dbReference type="ARBA" id="ARBA00004429"/>
    </source>
</evidence>
<reference evidence="20 21" key="1">
    <citation type="submission" date="2023-11" db="EMBL/GenBank/DDBJ databases">
        <title>Analysis of the Genomes of Mucilaginibacter gossypii cycad 4 and M. sabulilitoris SNA2: microbes with the potential for plant growth promotion.</title>
        <authorList>
            <person name="Hirsch A.M."/>
            <person name="Humm E."/>
            <person name="Rubbi M."/>
            <person name="Del Vecchio G."/>
            <person name="Ha S.M."/>
            <person name="Pellegrini M."/>
            <person name="Gunsalus R.P."/>
        </authorList>
    </citation>
    <scope>NUCLEOTIDE SEQUENCE [LARGE SCALE GENOMIC DNA]</scope>
    <source>
        <strain evidence="20 21">SNA2</strain>
    </source>
</reference>
<evidence type="ECO:0000256" key="9">
    <source>
        <dbReference type="ARBA" id="ARBA00022741"/>
    </source>
</evidence>
<evidence type="ECO:0000256" key="4">
    <source>
        <dbReference type="ARBA" id="ARBA00011903"/>
    </source>
</evidence>
<dbReference type="InterPro" id="IPR032807">
    <property type="entry name" value="GNVR"/>
</dbReference>
<evidence type="ECO:0000256" key="7">
    <source>
        <dbReference type="ARBA" id="ARBA00022679"/>
    </source>
</evidence>
<accession>A0ABZ0TFT5</accession>
<evidence type="ECO:0000256" key="3">
    <source>
        <dbReference type="ARBA" id="ARBA00008883"/>
    </source>
</evidence>
<keyword evidence="13 16" id="KW-0472">Membrane</keyword>
<evidence type="ECO:0000256" key="13">
    <source>
        <dbReference type="ARBA" id="ARBA00023136"/>
    </source>
</evidence>
<comment type="similarity">
    <text evidence="3">Belongs to the etk/wzc family.</text>
</comment>
<dbReference type="Pfam" id="PF02706">
    <property type="entry name" value="Wzz"/>
    <property type="match status" value="1"/>
</dbReference>
<dbReference type="InterPro" id="IPR050445">
    <property type="entry name" value="Bact_polysacc_biosynth/exp"/>
</dbReference>
<evidence type="ECO:0000256" key="5">
    <source>
        <dbReference type="ARBA" id="ARBA00022475"/>
    </source>
</evidence>
<feature type="domain" description="Tyrosine-protein kinase G-rich" evidence="19">
    <location>
        <begin position="434"/>
        <end position="510"/>
    </location>
</feature>
<dbReference type="Pfam" id="PF13807">
    <property type="entry name" value="GNVR"/>
    <property type="match status" value="1"/>
</dbReference>
<evidence type="ECO:0000256" key="14">
    <source>
        <dbReference type="ARBA" id="ARBA00023137"/>
    </source>
</evidence>
<evidence type="ECO:0000256" key="16">
    <source>
        <dbReference type="SAM" id="Phobius"/>
    </source>
</evidence>
<keyword evidence="11" id="KW-0067">ATP-binding</keyword>
<dbReference type="InterPro" id="IPR025669">
    <property type="entry name" value="AAA_dom"/>
</dbReference>
<dbReference type="PANTHER" id="PTHR32309:SF13">
    <property type="entry name" value="FERRIC ENTEROBACTIN TRANSPORT PROTEIN FEPE"/>
    <property type="match status" value="1"/>
</dbReference>
<dbReference type="GO" id="GO:0004715">
    <property type="term" value="F:non-membrane spanning protein tyrosine kinase activity"/>
    <property type="evidence" value="ECO:0007669"/>
    <property type="project" value="UniProtKB-EC"/>
</dbReference>
<evidence type="ECO:0000313" key="21">
    <source>
        <dbReference type="Proteomes" id="UP001324380"/>
    </source>
</evidence>
<feature type="domain" description="AAA" evidence="18">
    <location>
        <begin position="581"/>
        <end position="700"/>
    </location>
</feature>
<feature type="transmembrane region" description="Helical" evidence="16">
    <location>
        <begin position="29"/>
        <end position="49"/>
    </location>
</feature>
<comment type="catalytic activity">
    <reaction evidence="15">
        <text>L-tyrosyl-[protein] + ATP = O-phospho-L-tyrosyl-[protein] + ADP + H(+)</text>
        <dbReference type="Rhea" id="RHEA:10596"/>
        <dbReference type="Rhea" id="RHEA-COMP:10136"/>
        <dbReference type="Rhea" id="RHEA-COMP:20101"/>
        <dbReference type="ChEBI" id="CHEBI:15378"/>
        <dbReference type="ChEBI" id="CHEBI:30616"/>
        <dbReference type="ChEBI" id="CHEBI:46858"/>
        <dbReference type="ChEBI" id="CHEBI:61978"/>
        <dbReference type="ChEBI" id="CHEBI:456216"/>
        <dbReference type="EC" id="2.7.10.2"/>
    </reaction>
</comment>
<keyword evidence="21" id="KW-1185">Reference proteome</keyword>
<evidence type="ECO:0000256" key="2">
    <source>
        <dbReference type="ARBA" id="ARBA00007316"/>
    </source>
</evidence>
<keyword evidence="5" id="KW-1003">Cell membrane</keyword>
<evidence type="ECO:0000256" key="8">
    <source>
        <dbReference type="ARBA" id="ARBA00022692"/>
    </source>
</evidence>
<proteinExistence type="inferred from homology"/>
<evidence type="ECO:0000256" key="11">
    <source>
        <dbReference type="ARBA" id="ARBA00022840"/>
    </source>
</evidence>
<dbReference type="SUPFAM" id="SSF52540">
    <property type="entry name" value="P-loop containing nucleoside triphosphate hydrolases"/>
    <property type="match status" value="1"/>
</dbReference>
<comment type="similarity">
    <text evidence="2">Belongs to the CpsD/CapB family.</text>
</comment>
<dbReference type="Proteomes" id="UP001324380">
    <property type="component" value="Chromosome"/>
</dbReference>
<dbReference type="EMBL" id="CP139558">
    <property type="protein sequence ID" value="WPU91629.1"/>
    <property type="molecule type" value="Genomic_DNA"/>
</dbReference>
<keyword evidence="8 16" id="KW-0812">Transmembrane</keyword>
<dbReference type="InterPro" id="IPR005702">
    <property type="entry name" value="Wzc-like_C"/>
</dbReference>
<evidence type="ECO:0000256" key="6">
    <source>
        <dbReference type="ARBA" id="ARBA00022519"/>
    </source>
</evidence>
<evidence type="ECO:0000259" key="18">
    <source>
        <dbReference type="Pfam" id="PF13614"/>
    </source>
</evidence>
<organism evidence="20 21">
    <name type="scientific">Mucilaginibacter sabulilitoris</name>
    <dbReference type="NCBI Taxonomy" id="1173583"/>
    <lineage>
        <taxon>Bacteria</taxon>
        <taxon>Pseudomonadati</taxon>
        <taxon>Bacteroidota</taxon>
        <taxon>Sphingobacteriia</taxon>
        <taxon>Sphingobacteriales</taxon>
        <taxon>Sphingobacteriaceae</taxon>
        <taxon>Mucilaginibacter</taxon>
    </lineage>
</organism>
<gene>
    <name evidence="20" type="ORF">SNE25_20130</name>
</gene>
<dbReference type="InterPro" id="IPR027417">
    <property type="entry name" value="P-loop_NTPase"/>
</dbReference>
<dbReference type="EC" id="2.7.10.2" evidence="4"/>
<dbReference type="Pfam" id="PF13614">
    <property type="entry name" value="AAA_31"/>
    <property type="match status" value="1"/>
</dbReference>
<sequence length="806" mass="91221">MEETEKTQRKLLTQEIDYFKISKILLSRWYWIAASVGLTVLISYTYLWYTPKTYASSGTLKIEEKKSEISDVITVMSVPERGPSKIQSITTVLQSRNLILSAVKNLDYRISFYLMGRVRTSELYPSKPLDIDLIRFDSLNFYHDQIGFKSVNQQLFELSYTIAGKEVQKKYAYGTPVNVGPTSFTIKYPGVLSKNTTYLFKFNIPEDYISRVRGGLQMGETAKNSNIIGLQETDSNPQFAADVLNNIMSEYVLFDRNQKAQSASQMIDFIDSQLSFLSNEVKGSENSIEKYKQKSKIIDVATATSTSTSRAAEIESNKSLLKIQLIALDQLKDQITKETDNVNFNFTNIGTNNPALELLVTRLDNLIQERNALLKTYNADSQPVTNINQQLLQIKLTALTSIKAIRNGIEKNMDFLNEQLAQVSQAIMALPVAQRDMVSLQRDFEINDKVYSFLSEKKLEAQISRAGILPGATIIELAQPNLAPVSPNEHDIHRSAIILGLAIGLGLIIVVRVLNPYIYDKETIESLTTTPILGVIRKFQEPMDENNSEILALIKPKSIFAESVRSVRTNLNFLSSEKQNKVICVTSEVAGEGKSFVAVNLSSTLSLIDKKVILVGADLRRSRLHKTFRVNNDKGLSNYLAHQIEMEDIVLHSEYQNLDFITSGPVPPNPSELLHSERMRTLIAQLRLKYDIVMIDTAPIGLVSDAIPLIRLSDVNVFVIRSGKSKFYAASIPQRITQEYQLNNTVIVLNAYEEEPLHSRYYTTKFSGDGAGSRYYYYSDYSGYEGSDYYLNDDKTKWWEMGRWFK</sequence>
<dbReference type="NCBIfam" id="TIGR01007">
    <property type="entry name" value="eps_fam"/>
    <property type="match status" value="1"/>
</dbReference>
<evidence type="ECO:0000256" key="10">
    <source>
        <dbReference type="ARBA" id="ARBA00022777"/>
    </source>
</evidence>
<dbReference type="InterPro" id="IPR003856">
    <property type="entry name" value="LPS_length_determ_N"/>
</dbReference>